<keyword evidence="1" id="KW-0732">Signal</keyword>
<evidence type="ECO:0000313" key="3">
    <source>
        <dbReference type="Proteomes" id="UP000823388"/>
    </source>
</evidence>
<evidence type="ECO:0008006" key="4">
    <source>
        <dbReference type="Google" id="ProtNLM"/>
    </source>
</evidence>
<evidence type="ECO:0000313" key="2">
    <source>
        <dbReference type="EMBL" id="KAG2657839.1"/>
    </source>
</evidence>
<gene>
    <name evidence="2" type="ORF">PVAP13_1KG138610</name>
</gene>
<protein>
    <recommendedName>
        <fullName evidence="4">Secreted protein</fullName>
    </recommendedName>
</protein>
<proteinExistence type="predicted"/>
<feature type="chain" id="PRO_5035872526" description="Secreted protein" evidence="1">
    <location>
        <begin position="19"/>
        <end position="96"/>
    </location>
</feature>
<accession>A0A8T0XQW2</accession>
<evidence type="ECO:0000256" key="1">
    <source>
        <dbReference type="SAM" id="SignalP"/>
    </source>
</evidence>
<feature type="signal peptide" evidence="1">
    <location>
        <begin position="1"/>
        <end position="18"/>
    </location>
</feature>
<comment type="caution">
    <text evidence="2">The sequence shown here is derived from an EMBL/GenBank/DDBJ whole genome shotgun (WGS) entry which is preliminary data.</text>
</comment>
<reference evidence="2" key="1">
    <citation type="submission" date="2020-05" db="EMBL/GenBank/DDBJ databases">
        <title>WGS assembly of Panicum virgatum.</title>
        <authorList>
            <person name="Lovell J.T."/>
            <person name="Jenkins J."/>
            <person name="Shu S."/>
            <person name="Juenger T.E."/>
            <person name="Schmutz J."/>
        </authorList>
    </citation>
    <scope>NUCLEOTIDE SEQUENCE</scope>
    <source>
        <strain evidence="2">AP13</strain>
    </source>
</reference>
<organism evidence="2 3">
    <name type="scientific">Panicum virgatum</name>
    <name type="common">Blackwell switchgrass</name>
    <dbReference type="NCBI Taxonomy" id="38727"/>
    <lineage>
        <taxon>Eukaryota</taxon>
        <taxon>Viridiplantae</taxon>
        <taxon>Streptophyta</taxon>
        <taxon>Embryophyta</taxon>
        <taxon>Tracheophyta</taxon>
        <taxon>Spermatophyta</taxon>
        <taxon>Magnoliopsida</taxon>
        <taxon>Liliopsida</taxon>
        <taxon>Poales</taxon>
        <taxon>Poaceae</taxon>
        <taxon>PACMAD clade</taxon>
        <taxon>Panicoideae</taxon>
        <taxon>Panicodae</taxon>
        <taxon>Paniceae</taxon>
        <taxon>Panicinae</taxon>
        <taxon>Panicum</taxon>
        <taxon>Panicum sect. Hiantes</taxon>
    </lineage>
</organism>
<dbReference type="Proteomes" id="UP000823388">
    <property type="component" value="Chromosome 1K"/>
</dbReference>
<keyword evidence="3" id="KW-1185">Reference proteome</keyword>
<sequence>MASCSFSLFFSWLMVVRCSSSCSSTSSRRAVTKAISLPTSIALFSAAALRTSSSRNILYRVHAQRLFCGCLPAWASQCLPCRTTLSLSPDHISSLL</sequence>
<dbReference type="AlphaFoldDB" id="A0A8T0XQW2"/>
<name>A0A8T0XQW2_PANVG</name>
<dbReference type="EMBL" id="CM029037">
    <property type="protein sequence ID" value="KAG2657839.1"/>
    <property type="molecule type" value="Genomic_DNA"/>
</dbReference>